<keyword evidence="2" id="KW-1185">Reference proteome</keyword>
<organism evidence="1 2">
    <name type="scientific">Mesobacillus boroniphilus</name>
    <dbReference type="NCBI Taxonomy" id="308892"/>
    <lineage>
        <taxon>Bacteria</taxon>
        <taxon>Bacillati</taxon>
        <taxon>Bacillota</taxon>
        <taxon>Bacilli</taxon>
        <taxon>Bacillales</taxon>
        <taxon>Bacillaceae</taxon>
        <taxon>Mesobacillus</taxon>
    </lineage>
</organism>
<protein>
    <submittedName>
        <fullName evidence="1">Uncharacterized protein</fullName>
    </submittedName>
</protein>
<sequence>MKEFTIAGKQGFVRIELNEVFGFPDQTSYLGGYDVHGKIELKSGNYFVKDADLWFSTGQVYKFFLELQKCYNDLQGSAIFSDSENALKINLNFNKLGQISIEGYFQEIPSEENTLQFEFESEQSYLGATLQQLNSIFEQYGGLKGKS</sequence>
<accession>A0A944GWQ6</accession>
<name>A0A944GWQ6_9BACI</name>
<evidence type="ECO:0000313" key="2">
    <source>
        <dbReference type="Proteomes" id="UP000761411"/>
    </source>
</evidence>
<evidence type="ECO:0000313" key="1">
    <source>
        <dbReference type="EMBL" id="MBS8263905.1"/>
    </source>
</evidence>
<dbReference type="InterPro" id="IPR056510">
    <property type="entry name" value="WapI"/>
</dbReference>
<gene>
    <name evidence="1" type="ORF">DYI25_05570</name>
</gene>
<dbReference type="EMBL" id="QTKX01000001">
    <property type="protein sequence ID" value="MBS8263905.1"/>
    <property type="molecule type" value="Genomic_DNA"/>
</dbReference>
<reference evidence="1 2" key="1">
    <citation type="journal article" date="2021" name="Microorganisms">
        <title>Bacterial Dimethylsulfoniopropionate Biosynthesis in the East China Sea.</title>
        <authorList>
            <person name="Liu J."/>
            <person name="Zhang Y."/>
            <person name="Liu J."/>
            <person name="Zhong H."/>
            <person name="Williams B.T."/>
            <person name="Zheng Y."/>
            <person name="Curson A.R.J."/>
            <person name="Sun C."/>
            <person name="Sun H."/>
            <person name="Song D."/>
            <person name="Wagner Mackenzie B."/>
            <person name="Bermejo Martinez A."/>
            <person name="Todd J.D."/>
            <person name="Zhang X.H."/>
        </authorList>
    </citation>
    <scope>NUCLEOTIDE SEQUENCE [LARGE SCALE GENOMIC DNA]</scope>
    <source>
        <strain evidence="1 2">ESS08</strain>
    </source>
</reference>
<dbReference type="Pfam" id="PF24716">
    <property type="entry name" value="WapI"/>
    <property type="match status" value="1"/>
</dbReference>
<dbReference type="Proteomes" id="UP000761411">
    <property type="component" value="Unassembled WGS sequence"/>
</dbReference>
<dbReference type="RefSeq" id="WP_213367431.1">
    <property type="nucleotide sequence ID" value="NZ_QTKX01000001.1"/>
</dbReference>
<dbReference type="AlphaFoldDB" id="A0A944GWQ6"/>
<proteinExistence type="predicted"/>
<comment type="caution">
    <text evidence="1">The sequence shown here is derived from an EMBL/GenBank/DDBJ whole genome shotgun (WGS) entry which is preliminary data.</text>
</comment>